<proteinExistence type="predicted"/>
<dbReference type="Proteomes" id="UP001221413">
    <property type="component" value="Unassembled WGS sequence"/>
</dbReference>
<dbReference type="EMBL" id="JAQGDS010000011">
    <property type="protein sequence ID" value="KAJ6257279.1"/>
    <property type="molecule type" value="Genomic_DNA"/>
</dbReference>
<dbReference type="InterPro" id="IPR036047">
    <property type="entry name" value="F-box-like_dom_sf"/>
</dbReference>
<dbReference type="InterPro" id="IPR001810">
    <property type="entry name" value="F-box_dom"/>
</dbReference>
<sequence>MPVASILTLPPELLVEIFSYLDIHDQIMLSQSSAALQAILLSNKSLQKTRYDVTPDIDPEHSIRDLECFMEDLYFNGFFFVKNTSLKTHTLLKHLPYSCYGRLFCWSKGGVINRFGYCHERYADGFTRCLSDCYIRWKYISDAYEHLLEAPEPDIDEEQYEKYYTDEERAAWEEEKESWISMLEQDYGVYDYDEYDMDPYAMDQDLCIFRYKLTDITNCPFLDEPVLSPYNLDPHADTKATQKYRERCAKLSVIVAVHDGSIPQDELPDEIGWHLRFSLTPKTTIKELIGRVITKSRRQLQQHGIDEDDTVKYAVSLVKANERHLGRLHVTVQKPSKKRGKKRGKKA</sequence>
<evidence type="ECO:0000313" key="2">
    <source>
        <dbReference type="EMBL" id="KAJ6257279.1"/>
    </source>
</evidence>
<evidence type="ECO:0000313" key="3">
    <source>
        <dbReference type="Proteomes" id="UP001221413"/>
    </source>
</evidence>
<dbReference type="Gene3D" id="1.20.1280.50">
    <property type="match status" value="1"/>
</dbReference>
<reference evidence="2" key="1">
    <citation type="submission" date="2023-01" db="EMBL/GenBank/DDBJ databases">
        <title>The chitinases involved in constricting ring structure development in the nematode-trapping fungus Drechslerella dactyloides.</title>
        <authorList>
            <person name="Wang R."/>
            <person name="Zhang L."/>
            <person name="Tang P."/>
            <person name="Li S."/>
            <person name="Liang L."/>
        </authorList>
    </citation>
    <scope>NUCLEOTIDE SEQUENCE</scope>
    <source>
        <strain evidence="2">YMF1.00031</strain>
    </source>
</reference>
<dbReference type="SUPFAM" id="SSF81383">
    <property type="entry name" value="F-box domain"/>
    <property type="match status" value="1"/>
</dbReference>
<dbReference type="AlphaFoldDB" id="A0AAD6IRM1"/>
<dbReference type="PROSITE" id="PS50181">
    <property type="entry name" value="FBOX"/>
    <property type="match status" value="1"/>
</dbReference>
<comment type="caution">
    <text evidence="2">The sequence shown here is derived from an EMBL/GenBank/DDBJ whole genome shotgun (WGS) entry which is preliminary data.</text>
</comment>
<feature type="domain" description="F-box" evidence="1">
    <location>
        <begin position="3"/>
        <end position="49"/>
    </location>
</feature>
<dbReference type="Pfam" id="PF12937">
    <property type="entry name" value="F-box-like"/>
    <property type="match status" value="1"/>
</dbReference>
<accession>A0AAD6IRM1</accession>
<keyword evidence="3" id="KW-1185">Reference proteome</keyword>
<dbReference type="CDD" id="cd09917">
    <property type="entry name" value="F-box_SF"/>
    <property type="match status" value="1"/>
</dbReference>
<protein>
    <recommendedName>
        <fullName evidence="1">F-box domain-containing protein</fullName>
    </recommendedName>
</protein>
<name>A0AAD6IRM1_DREDA</name>
<organism evidence="2 3">
    <name type="scientific">Drechslerella dactyloides</name>
    <name type="common">Nematode-trapping fungus</name>
    <name type="synonym">Arthrobotrys dactyloides</name>
    <dbReference type="NCBI Taxonomy" id="74499"/>
    <lineage>
        <taxon>Eukaryota</taxon>
        <taxon>Fungi</taxon>
        <taxon>Dikarya</taxon>
        <taxon>Ascomycota</taxon>
        <taxon>Pezizomycotina</taxon>
        <taxon>Orbiliomycetes</taxon>
        <taxon>Orbiliales</taxon>
        <taxon>Orbiliaceae</taxon>
        <taxon>Drechslerella</taxon>
    </lineage>
</organism>
<evidence type="ECO:0000259" key="1">
    <source>
        <dbReference type="PROSITE" id="PS50181"/>
    </source>
</evidence>
<gene>
    <name evidence="2" type="ORF">Dda_8168</name>
</gene>